<dbReference type="PANTHER" id="PTHR43114">
    <property type="entry name" value="ADENINE DEAMINASE"/>
    <property type="match status" value="1"/>
</dbReference>
<dbReference type="InterPro" id="IPR006330">
    <property type="entry name" value="Ado/ade_deaminase"/>
</dbReference>
<dbReference type="InterPro" id="IPR001365">
    <property type="entry name" value="A_deaminase_dom"/>
</dbReference>
<gene>
    <name evidence="7" type="ORF">MNBD_GAMMA17-2299</name>
</gene>
<evidence type="ECO:0000256" key="1">
    <source>
        <dbReference type="ARBA" id="ARBA00001947"/>
    </source>
</evidence>
<evidence type="ECO:0000313" key="7">
    <source>
        <dbReference type="EMBL" id="VAW88638.1"/>
    </source>
</evidence>
<keyword evidence="2" id="KW-0479">Metal-binding</keyword>
<evidence type="ECO:0000256" key="4">
    <source>
        <dbReference type="ARBA" id="ARBA00022833"/>
    </source>
</evidence>
<dbReference type="CDD" id="cd01320">
    <property type="entry name" value="ADA"/>
    <property type="match status" value="1"/>
</dbReference>
<keyword evidence="5" id="KW-0546">Nucleotide metabolism</keyword>
<dbReference type="EC" id="3.5.4.4" evidence="7"/>
<dbReference type="AlphaFoldDB" id="A0A3B0Z5J8"/>
<name>A0A3B0Z5J8_9ZZZZ</name>
<dbReference type="GO" id="GO:0043103">
    <property type="term" value="P:hypoxanthine salvage"/>
    <property type="evidence" value="ECO:0007669"/>
    <property type="project" value="TreeGrafter"/>
</dbReference>
<dbReference type="Pfam" id="PF00962">
    <property type="entry name" value="A_deaminase"/>
    <property type="match status" value="1"/>
</dbReference>
<dbReference type="HAMAP" id="MF_01962">
    <property type="entry name" value="Adenine_deaminase"/>
    <property type="match status" value="1"/>
</dbReference>
<evidence type="ECO:0000256" key="2">
    <source>
        <dbReference type="ARBA" id="ARBA00022723"/>
    </source>
</evidence>
<dbReference type="GO" id="GO:0046872">
    <property type="term" value="F:metal ion binding"/>
    <property type="evidence" value="ECO:0007669"/>
    <property type="project" value="UniProtKB-KW"/>
</dbReference>
<protein>
    <submittedName>
        <fullName evidence="7">Adenosine deaminase</fullName>
        <ecNumber evidence="7">3.5.4.4</ecNumber>
    </submittedName>
</protein>
<comment type="cofactor">
    <cofactor evidence="1">
        <name>Zn(2+)</name>
        <dbReference type="ChEBI" id="CHEBI:29105"/>
    </cofactor>
</comment>
<dbReference type="EMBL" id="UOFQ01000103">
    <property type="protein sequence ID" value="VAW88638.1"/>
    <property type="molecule type" value="Genomic_DNA"/>
</dbReference>
<feature type="domain" description="Adenosine deaminase" evidence="6">
    <location>
        <begin position="88"/>
        <end position="375"/>
    </location>
</feature>
<evidence type="ECO:0000259" key="6">
    <source>
        <dbReference type="Pfam" id="PF00962"/>
    </source>
</evidence>
<dbReference type="GO" id="GO:0006146">
    <property type="term" value="P:adenine catabolic process"/>
    <property type="evidence" value="ECO:0007669"/>
    <property type="project" value="InterPro"/>
</dbReference>
<dbReference type="SUPFAM" id="SSF51556">
    <property type="entry name" value="Metallo-dependent hydrolases"/>
    <property type="match status" value="1"/>
</dbReference>
<dbReference type="GO" id="GO:0005829">
    <property type="term" value="C:cytosol"/>
    <property type="evidence" value="ECO:0007669"/>
    <property type="project" value="TreeGrafter"/>
</dbReference>
<evidence type="ECO:0000256" key="3">
    <source>
        <dbReference type="ARBA" id="ARBA00022801"/>
    </source>
</evidence>
<dbReference type="InterPro" id="IPR028892">
    <property type="entry name" value="ADE"/>
</dbReference>
<dbReference type="InterPro" id="IPR032466">
    <property type="entry name" value="Metal_Hydrolase"/>
</dbReference>
<dbReference type="Gene3D" id="3.20.20.140">
    <property type="entry name" value="Metal-dependent hydrolases"/>
    <property type="match status" value="1"/>
</dbReference>
<proteinExistence type="inferred from homology"/>
<dbReference type="PANTHER" id="PTHR43114:SF6">
    <property type="entry name" value="ADENINE DEAMINASE"/>
    <property type="match status" value="1"/>
</dbReference>
<evidence type="ECO:0000256" key="5">
    <source>
        <dbReference type="ARBA" id="ARBA00023080"/>
    </source>
</evidence>
<dbReference type="GO" id="GO:0009117">
    <property type="term" value="P:nucleotide metabolic process"/>
    <property type="evidence" value="ECO:0007669"/>
    <property type="project" value="UniProtKB-KW"/>
</dbReference>
<dbReference type="NCBIfam" id="NF006850">
    <property type="entry name" value="PRK09358.1-6"/>
    <property type="match status" value="1"/>
</dbReference>
<sequence length="386" mass="43477">MTTEKNIIEYIRGIPKVELHLHIEGSFEPELVFKIAQRNQLSVKIEKPAPQNDAEIETIKKLSQKALDIGAEWIQGDDGSIKVMFESAEQLSQAYHFDNLQEFLDIYYAGMNVLQSEQDFYDLTMAYLEKCHTQNILHTEIFFDPQGHTCRGIRFETVINGISRALDDGEKKFGISSGLIMSYLRHLSEEDAINTWQAAQPHLDKFIAVGLDSAELGHPPSKFKNVFAMARAANKKVVCHAGEEGPPEYIWQALDLLEVDRVDHGNRSLEDDALVSRLVSDEMTLTVCPLSNNKLQVVTEMSAHPLKTMLNHGLKVTVHSDDPAYFGGYINENFAAVQQALGLSRDDIYRLVLNAIDGSFMPEKQKPSLRAKVDAYHKAVLENEKC</sequence>
<dbReference type="NCBIfam" id="TIGR01430">
    <property type="entry name" value="aden_deam"/>
    <property type="match status" value="1"/>
</dbReference>
<keyword evidence="4" id="KW-0862">Zinc</keyword>
<dbReference type="GO" id="GO:0000034">
    <property type="term" value="F:adenine deaminase activity"/>
    <property type="evidence" value="ECO:0007669"/>
    <property type="project" value="InterPro"/>
</dbReference>
<keyword evidence="3 7" id="KW-0378">Hydrolase</keyword>
<reference evidence="7" key="1">
    <citation type="submission" date="2018-06" db="EMBL/GenBank/DDBJ databases">
        <authorList>
            <person name="Zhirakovskaya E."/>
        </authorList>
    </citation>
    <scope>NUCLEOTIDE SEQUENCE</scope>
</reference>
<organism evidence="7">
    <name type="scientific">hydrothermal vent metagenome</name>
    <dbReference type="NCBI Taxonomy" id="652676"/>
    <lineage>
        <taxon>unclassified sequences</taxon>
        <taxon>metagenomes</taxon>
        <taxon>ecological metagenomes</taxon>
    </lineage>
</organism>
<accession>A0A3B0Z5J8</accession>